<dbReference type="InterPro" id="IPR009228">
    <property type="entry name" value="Capsid_scaffold_GpO"/>
</dbReference>
<dbReference type="Proteomes" id="UP000746649">
    <property type="component" value="Unassembled WGS sequence"/>
</dbReference>
<protein>
    <submittedName>
        <fullName evidence="2">GPO family capsid scaffolding protein</fullName>
    </submittedName>
</protein>
<keyword evidence="1" id="KW-0175">Coiled coil</keyword>
<name>A0ABS0ZNX2_9ENTR</name>
<feature type="coiled-coil region" evidence="1">
    <location>
        <begin position="188"/>
        <end position="215"/>
    </location>
</feature>
<evidence type="ECO:0000313" key="2">
    <source>
        <dbReference type="EMBL" id="MBJ8380503.1"/>
    </source>
</evidence>
<evidence type="ECO:0000313" key="3">
    <source>
        <dbReference type="Proteomes" id="UP000746649"/>
    </source>
</evidence>
<evidence type="ECO:0000256" key="1">
    <source>
        <dbReference type="SAM" id="Coils"/>
    </source>
</evidence>
<organism evidence="2 3">
    <name type="scientific">Citrobacter sedlakii</name>
    <dbReference type="NCBI Taxonomy" id="67826"/>
    <lineage>
        <taxon>Bacteria</taxon>
        <taxon>Pseudomonadati</taxon>
        <taxon>Pseudomonadota</taxon>
        <taxon>Gammaproteobacteria</taxon>
        <taxon>Enterobacterales</taxon>
        <taxon>Enterobacteriaceae</taxon>
        <taxon>Citrobacter</taxon>
        <taxon>Citrobacter freundii complex</taxon>
    </lineage>
</organism>
<dbReference type="RefSeq" id="WP_200033992.1">
    <property type="nucleotide sequence ID" value="NZ_JADWND010000002.1"/>
</dbReference>
<dbReference type="EMBL" id="JADWND010000002">
    <property type="protein sequence ID" value="MBJ8380503.1"/>
    <property type="molecule type" value="Genomic_DNA"/>
</dbReference>
<gene>
    <name evidence="2" type="ORF">I6M88_05870</name>
</gene>
<keyword evidence="3" id="KW-1185">Reference proteome</keyword>
<reference evidence="2 3" key="1">
    <citation type="submission" date="2020-11" db="EMBL/GenBank/DDBJ databases">
        <title>Enhanced detection system for hospital associated transmission using whole genome sequencing surveillance.</title>
        <authorList>
            <person name="Harrison L.H."/>
            <person name="Van Tyne D."/>
            <person name="Marsh J.W."/>
            <person name="Griffith M.P."/>
            <person name="Snyder D.J."/>
            <person name="Cooper V.S."/>
            <person name="Mustapha M."/>
        </authorList>
    </citation>
    <scope>NUCLEOTIDE SEQUENCE [LARGE SCALE GENOMIC DNA]</scope>
    <source>
        <strain evidence="2 3">CB00117</strain>
    </source>
</reference>
<comment type="caution">
    <text evidence="2">The sequence shown here is derived from an EMBL/GenBank/DDBJ whole genome shotgun (WGS) entry which is preliminary data.</text>
</comment>
<dbReference type="Pfam" id="PF05929">
    <property type="entry name" value="Phage_GPO"/>
    <property type="match status" value="1"/>
</dbReference>
<accession>A0ABS0ZNX2</accession>
<sequence length="267" mass="30472">MSHLKTDWLCVATEGDTVDGRVIKRQWIIDMGETYDYNHYVALIWPEHEGDCGNFGEVLEATWNDGEDGLARLYVSLCPNMRLIFANHEDQLLFFSIEPEENWRGSGRTYLKGLAVTDTPASVGTTRLRFSSRRKKLSKQGYYSCVISHNGKIKQEERMKNWQKLFGIKPKFEDETTQDNPAQDDDKLQALANVVNDLEARVAKIESQLNDVKGDVDTIVEVVDTQEFATIRDNAKEIVTRFNDLGNKNSRTPGRKISEKAGKFNFL</sequence>
<proteinExistence type="predicted"/>